<feature type="compositionally biased region" description="Polar residues" evidence="1">
    <location>
        <begin position="11"/>
        <end position="25"/>
    </location>
</feature>
<evidence type="ECO:0000256" key="1">
    <source>
        <dbReference type="SAM" id="MobiDB-lite"/>
    </source>
</evidence>
<feature type="compositionally biased region" description="Basic and acidic residues" evidence="1">
    <location>
        <begin position="26"/>
        <end position="39"/>
    </location>
</feature>
<feature type="region of interest" description="Disordered" evidence="1">
    <location>
        <begin position="1"/>
        <end position="39"/>
    </location>
</feature>
<organism evidence="3">
    <name type="scientific">Serpula lacrymans var. lacrymans (strain S7.3)</name>
    <name type="common">Dry rot fungus</name>
    <dbReference type="NCBI Taxonomy" id="936435"/>
    <lineage>
        <taxon>Eukaryota</taxon>
        <taxon>Fungi</taxon>
        <taxon>Dikarya</taxon>
        <taxon>Basidiomycota</taxon>
        <taxon>Agaricomycotina</taxon>
        <taxon>Agaricomycetes</taxon>
        <taxon>Agaricomycetidae</taxon>
        <taxon>Boletales</taxon>
        <taxon>Coniophorineae</taxon>
        <taxon>Serpulaceae</taxon>
        <taxon>Serpula</taxon>
    </lineage>
</organism>
<dbReference type="HOGENOM" id="CLU_2777476_0_0_1"/>
<evidence type="ECO:0000313" key="3">
    <source>
        <dbReference type="Proteomes" id="UP000008063"/>
    </source>
</evidence>
<gene>
    <name evidence="2" type="ORF">SERLA73DRAFT_186914</name>
</gene>
<protein>
    <submittedName>
        <fullName evidence="2">Uncharacterized protein</fullName>
    </submittedName>
</protein>
<sequence>MRQDRECQGDLRNQSPRSIRLLSTDSHNDPRSTRYDRDHFIPEIPEEKMETRNTPVAHCDLCLLRKFVP</sequence>
<name>F8Q838_SERL3</name>
<dbReference type="InParanoid" id="F8Q838"/>
<proteinExistence type="predicted"/>
<keyword evidence="3" id="KW-1185">Reference proteome</keyword>
<dbReference type="Proteomes" id="UP000008063">
    <property type="component" value="Unassembled WGS sequence"/>
</dbReference>
<dbReference type="EMBL" id="GL945485">
    <property type="protein sequence ID" value="EGN95726.1"/>
    <property type="molecule type" value="Genomic_DNA"/>
</dbReference>
<reference evidence="3" key="1">
    <citation type="journal article" date="2011" name="Science">
        <title>The plant cell wall-decomposing machinery underlies the functional diversity of forest fungi.</title>
        <authorList>
            <person name="Eastwood D.C."/>
            <person name="Floudas D."/>
            <person name="Binder M."/>
            <person name="Majcherczyk A."/>
            <person name="Schneider P."/>
            <person name="Aerts A."/>
            <person name="Asiegbu F.O."/>
            <person name="Baker S.E."/>
            <person name="Barry K."/>
            <person name="Bendiksby M."/>
            <person name="Blumentritt M."/>
            <person name="Coutinho P.M."/>
            <person name="Cullen D."/>
            <person name="de Vries R.P."/>
            <person name="Gathman A."/>
            <person name="Goodell B."/>
            <person name="Henrissat B."/>
            <person name="Ihrmark K."/>
            <person name="Kauserud H."/>
            <person name="Kohler A."/>
            <person name="LaButti K."/>
            <person name="Lapidus A."/>
            <person name="Lavin J.L."/>
            <person name="Lee Y.-H."/>
            <person name="Lindquist E."/>
            <person name="Lilly W."/>
            <person name="Lucas S."/>
            <person name="Morin E."/>
            <person name="Murat C."/>
            <person name="Oguiza J.A."/>
            <person name="Park J."/>
            <person name="Pisabarro A.G."/>
            <person name="Riley R."/>
            <person name="Rosling A."/>
            <person name="Salamov A."/>
            <person name="Schmidt O."/>
            <person name="Schmutz J."/>
            <person name="Skrede I."/>
            <person name="Stenlid J."/>
            <person name="Wiebenga A."/>
            <person name="Xie X."/>
            <person name="Kuees U."/>
            <person name="Hibbett D.S."/>
            <person name="Hoffmeister D."/>
            <person name="Hoegberg N."/>
            <person name="Martin F."/>
            <person name="Grigoriev I.V."/>
            <person name="Watkinson S.C."/>
        </authorList>
    </citation>
    <scope>NUCLEOTIDE SEQUENCE [LARGE SCALE GENOMIC DNA]</scope>
    <source>
        <strain evidence="3">strain S7.3</strain>
    </source>
</reference>
<evidence type="ECO:0000313" key="2">
    <source>
        <dbReference type="EMBL" id="EGN95726.1"/>
    </source>
</evidence>
<accession>F8Q838</accession>
<dbReference type="AlphaFoldDB" id="F8Q838"/>